<accession>A0ABN7VXS5</accession>
<dbReference type="Proteomes" id="UP000789901">
    <property type="component" value="Unassembled WGS sequence"/>
</dbReference>
<evidence type="ECO:0000313" key="3">
    <source>
        <dbReference type="Proteomes" id="UP000789901"/>
    </source>
</evidence>
<proteinExistence type="predicted"/>
<dbReference type="PANTHER" id="PTHR47718:SF7">
    <property type="entry name" value="PROTEIN FAR1-RELATED SEQUENCE"/>
    <property type="match status" value="1"/>
</dbReference>
<reference evidence="2 3" key="1">
    <citation type="submission" date="2021-06" db="EMBL/GenBank/DDBJ databases">
        <authorList>
            <person name="Kallberg Y."/>
            <person name="Tangrot J."/>
            <person name="Rosling A."/>
        </authorList>
    </citation>
    <scope>NUCLEOTIDE SEQUENCE [LARGE SCALE GENOMIC DNA]</scope>
    <source>
        <strain evidence="2 3">120-4 pot B 10/14</strain>
    </source>
</reference>
<dbReference type="InterPro" id="IPR036875">
    <property type="entry name" value="Znf_CCHC_sf"/>
</dbReference>
<organism evidence="2 3">
    <name type="scientific">Gigaspora margarita</name>
    <dbReference type="NCBI Taxonomy" id="4874"/>
    <lineage>
        <taxon>Eukaryota</taxon>
        <taxon>Fungi</taxon>
        <taxon>Fungi incertae sedis</taxon>
        <taxon>Mucoromycota</taxon>
        <taxon>Glomeromycotina</taxon>
        <taxon>Glomeromycetes</taxon>
        <taxon>Diversisporales</taxon>
        <taxon>Gigasporaceae</taxon>
        <taxon>Gigaspora</taxon>
    </lineage>
</organism>
<keyword evidence="3" id="KW-1185">Reference proteome</keyword>
<evidence type="ECO:0000313" key="2">
    <source>
        <dbReference type="EMBL" id="CAG8805158.1"/>
    </source>
</evidence>
<protein>
    <submittedName>
        <fullName evidence="2">30670_t:CDS:1</fullName>
    </submittedName>
</protein>
<name>A0ABN7VXS5_GIGMA</name>
<dbReference type="EMBL" id="CAJVQB010024910">
    <property type="protein sequence ID" value="CAG8805158.1"/>
    <property type="molecule type" value="Genomic_DNA"/>
</dbReference>
<dbReference type="Pfam" id="PF10551">
    <property type="entry name" value="MULE"/>
    <property type="match status" value="1"/>
</dbReference>
<evidence type="ECO:0000259" key="1">
    <source>
        <dbReference type="Pfam" id="PF10551"/>
    </source>
</evidence>
<dbReference type="PANTHER" id="PTHR47718">
    <property type="entry name" value="OS01G0519700 PROTEIN"/>
    <property type="match status" value="1"/>
</dbReference>
<gene>
    <name evidence="2" type="ORF">GMARGA_LOCUS24028</name>
</gene>
<comment type="caution">
    <text evidence="2">The sequence shown here is derived from an EMBL/GenBank/DDBJ whole genome shotgun (WGS) entry which is preliminary data.</text>
</comment>
<feature type="domain" description="MULE transposase" evidence="1">
    <location>
        <begin position="287"/>
        <end position="376"/>
    </location>
</feature>
<dbReference type="SUPFAM" id="SSF57756">
    <property type="entry name" value="Retrovirus zinc finger-like domains"/>
    <property type="match status" value="1"/>
</dbReference>
<dbReference type="InterPro" id="IPR018289">
    <property type="entry name" value="MULE_transposase_dom"/>
</dbReference>
<sequence length="790" mass="90341">MDQINVESENSDEFNSQENSIDLCPEHLSQADIDENNEIEEISDTFSQQVLAASITRDGIARRGSLETLSIPSSAFEQASNLHVGMQFKHWDHINLILLAYGQNEGFAWCIQDKKLNKNGGVYKYVFECRHARSFKSKKTKKDSLQQRNRKSIKTNCTCFINICWPLRSMSPSITKLNLTHSGHTLNPNNAHFINVYRQIPQNIMDKIGFYINTVHGISQHILKQLLQDEFKDQLFLDKDLANAIQYFRKGNIIDPERDPENDTSNLLKKLRALKEEDPTWFIADYNTSRTNKYRLALCLFVGVNEHRCLRLLAQALMSDETTLSYTWVLNNLLVAVDNLSPSTIFSDCDTGLGLAIVITLPTTQYLYCIFHIIQNIKKQLARSFGSQYAEFQDNFLACRNILFEEVFERQFELLYTKYPEASPYLKNNLYLIKTWWAKCFTFKKFNAGMSSTQQKILVTELLKAEYRDYLESLPYSIGSLASCRVFLIVVKHLKLVLTNEIFHIQKAQIDICFEYNSLPISLEQFSVYDNADAIDTVACIEDYSDMKQVALQSLIKWVDPSNVIEIWEVKLMGASTASTNCIVLLQDLLHVCTYLLLFSDGLYKKDADLRKSNTLFDSCGGLYSKELFSDNDMQIGSSFLTMNKVQNLRQDSLNQNFEEVEHKISKQQLYAALAFKFNLTHISATLSSLIQQVEQANSSSDDSNPSAILNPFEVNLRGRPNKKIKSSVELNTLSNSKTKNINTKGTKRDTYTCRNCSKNGYNSRSCIAPYGICNKNGHIYLKCPEKENA</sequence>